<evidence type="ECO:0000313" key="3">
    <source>
        <dbReference type="Proteomes" id="UP000294919"/>
    </source>
</evidence>
<evidence type="ECO:0000313" key="2">
    <source>
        <dbReference type="EMBL" id="TCO78758.1"/>
    </source>
</evidence>
<dbReference type="EMBL" id="SLWV01000004">
    <property type="protein sequence ID" value="TCO78758.1"/>
    <property type="molecule type" value="Genomic_DNA"/>
</dbReference>
<proteinExistence type="predicted"/>
<sequence length="871" mass="99947">MVTILIFMGIPIQSAYADITQIKFTSSLNGTDDIKTLENNNLDVGDNIFVKFPEKVDIEGILKDKIYIYEVLKNKLNPNTTVFSYVYSRDKYVSENTINIMKEIDMDAKIVEGNEDTIEINPKEDLIPLNEYKLMIEDDISTTFWTKSASENIIPTWNVNEMDARDKKEDTQSDTKSYTLTDVPIYNMNNQPIILYVEGEVLLNVDSQMFLEDQVYQGALKNITLEDSYDSKPVGIEKYELEYIDEKTKIKLYPAYRDPNNPGEYLKEKLDSGKLYKLYIPQGTFETRGRKVLEALTLNLYTEPDPTIEKTIAYLEDHYMSIEDLKKEEKTFVVKGANFHHKVVKATLKKGNKEPLDIQDVTFKDPSRIDVHIRNEVKNKLSQDDYIGDYEVCITFDDAPLTVADHVYKTISSVHDSSYNGTDKEDKLYLHIGKGKPIVKGWVPTSKNIDEKSLKHDTLDDVTKDKYFIKLIFDDSDNKLTFSNIDNLTNCIVRPVGGAGNVVDTQFINDILEMSSEKQKTYKENYIFKKEGQQATLYIPVKALRAQTTYQVFISPDIVFYEDIYEGNAPINDWTFSTNVKPLVKEISVGSIPEDYDEDEPLYIYGDFFSSDSGKIKVYFNDIEAESVTVVSENELKVFLPEGSDRLDPGIYDIIVQNDENHKRTVNGSISVIKSGDKEDIPNEEYKIKEDGSIGEVRSNLKMSEDTLLISPSDINERELEIDLDKIMGTEVLTRKIQYEGDKRYNIGMLKTKSKWADITLYGLTLDPYAENDEIMVRIGRVEPSVTKMLKTKLRGKGIKSEFIQVTGENYKMKNIQISMSLKYSNGKNIKVLRYDEDTRSFYENRFTVNLVDKKIEMLSPYKGIFVVVGN</sequence>
<reference evidence="2 3" key="1">
    <citation type="submission" date="2019-03" db="EMBL/GenBank/DDBJ databases">
        <title>Genomic Encyclopedia of Type Strains, Phase IV (KMG-IV): sequencing the most valuable type-strain genomes for metagenomic binning, comparative biology and taxonomic classification.</title>
        <authorList>
            <person name="Goeker M."/>
        </authorList>
    </citation>
    <scope>NUCLEOTIDE SEQUENCE [LARGE SCALE GENOMIC DNA]</scope>
    <source>
        <strain evidence="2 3">DSM 102940</strain>
    </source>
</reference>
<dbReference type="Pfam" id="PF01833">
    <property type="entry name" value="TIG"/>
    <property type="match status" value="1"/>
</dbReference>
<dbReference type="InterPro" id="IPR002909">
    <property type="entry name" value="IPT_dom"/>
</dbReference>
<dbReference type="Proteomes" id="UP000294919">
    <property type="component" value="Unassembled WGS sequence"/>
</dbReference>
<comment type="caution">
    <text evidence="2">The sequence shown here is derived from an EMBL/GenBank/DDBJ whole genome shotgun (WGS) entry which is preliminary data.</text>
</comment>
<organism evidence="2 3">
    <name type="scientific">Marinisporobacter balticus</name>
    <dbReference type="NCBI Taxonomy" id="2018667"/>
    <lineage>
        <taxon>Bacteria</taxon>
        <taxon>Bacillati</taxon>
        <taxon>Bacillota</taxon>
        <taxon>Clostridia</taxon>
        <taxon>Peptostreptococcales</taxon>
        <taxon>Thermotaleaceae</taxon>
        <taxon>Marinisporobacter</taxon>
    </lineage>
</organism>
<accession>A0A4R2L7U7</accession>
<gene>
    <name evidence="2" type="ORF">EV214_104145</name>
</gene>
<feature type="domain" description="IPT/TIG" evidence="1">
    <location>
        <begin position="599"/>
        <end position="665"/>
    </location>
</feature>
<dbReference type="AlphaFoldDB" id="A0A4R2L7U7"/>
<name>A0A4R2L7U7_9FIRM</name>
<dbReference type="Gene3D" id="2.60.40.10">
    <property type="entry name" value="Immunoglobulins"/>
    <property type="match status" value="1"/>
</dbReference>
<dbReference type="SUPFAM" id="SSF81296">
    <property type="entry name" value="E set domains"/>
    <property type="match status" value="1"/>
</dbReference>
<dbReference type="InterPro" id="IPR013783">
    <property type="entry name" value="Ig-like_fold"/>
</dbReference>
<evidence type="ECO:0000259" key="1">
    <source>
        <dbReference type="Pfam" id="PF01833"/>
    </source>
</evidence>
<protein>
    <recommendedName>
        <fullName evidence="1">IPT/TIG domain-containing protein</fullName>
    </recommendedName>
</protein>
<keyword evidence="3" id="KW-1185">Reference proteome</keyword>
<dbReference type="InterPro" id="IPR014756">
    <property type="entry name" value="Ig_E-set"/>
</dbReference>